<dbReference type="GO" id="GO:1990113">
    <property type="term" value="P:RNA polymerase I assembly"/>
    <property type="evidence" value="ECO:0007669"/>
    <property type="project" value="TreeGrafter"/>
</dbReference>
<dbReference type="GO" id="GO:0006457">
    <property type="term" value="P:protein folding"/>
    <property type="evidence" value="ECO:0007669"/>
    <property type="project" value="InterPro"/>
</dbReference>
<dbReference type="Pfam" id="PF02996">
    <property type="entry name" value="Prefoldin"/>
    <property type="match status" value="1"/>
</dbReference>
<dbReference type="AlphaFoldDB" id="A0A2V1EGQ9"/>
<keyword evidence="3" id="KW-0175">Coiled coil</keyword>
<evidence type="ECO:0000256" key="3">
    <source>
        <dbReference type="SAM" id="Coils"/>
    </source>
</evidence>
<dbReference type="InterPro" id="IPR004127">
    <property type="entry name" value="Prefoldin_subunit_alpha"/>
</dbReference>
<dbReference type="InterPro" id="IPR009053">
    <property type="entry name" value="Prefoldin"/>
</dbReference>
<dbReference type="STRING" id="97972.A0A2V1EGQ9"/>
<dbReference type="InterPro" id="IPR011599">
    <property type="entry name" value="PFD_alpha_archaea"/>
</dbReference>
<evidence type="ECO:0000256" key="1">
    <source>
        <dbReference type="ARBA" id="ARBA00010048"/>
    </source>
</evidence>
<sequence length="162" mass="17788">MATKQASKQPGQIEITSLPVPQLQELKQQLDRELEHLTTSFQSLRTAQSKFSDCLKSIAQGVNTSTADKPLLVPLTSSLYVPGRLTSSTHVLIDIGTGFFVEKSIEDATDFYKRKVKDLGDSLKDLEQVVNGKANNVRMVEEVIRVKVLSAQEGGQKEAKGT</sequence>
<gene>
    <name evidence="4" type="ORF">DM02DRAFT_4775</name>
</gene>
<dbReference type="GO" id="GO:0016272">
    <property type="term" value="C:prefoldin complex"/>
    <property type="evidence" value="ECO:0007669"/>
    <property type="project" value="InterPro"/>
</dbReference>
<dbReference type="GO" id="GO:1990115">
    <property type="term" value="P:RNA polymerase III assembly"/>
    <property type="evidence" value="ECO:0007669"/>
    <property type="project" value="TreeGrafter"/>
</dbReference>
<dbReference type="PANTHER" id="PTHR12674">
    <property type="entry name" value="PREFOLDIN SUBUNIT 5"/>
    <property type="match status" value="1"/>
</dbReference>
<dbReference type="Proteomes" id="UP000244855">
    <property type="component" value="Unassembled WGS sequence"/>
</dbReference>
<reference evidence="4 5" key="1">
    <citation type="journal article" date="2018" name="Sci. Rep.">
        <title>Comparative genomics provides insights into the lifestyle and reveals functional heterogeneity of dark septate endophytic fungi.</title>
        <authorList>
            <person name="Knapp D.G."/>
            <person name="Nemeth J.B."/>
            <person name="Barry K."/>
            <person name="Hainaut M."/>
            <person name="Henrissat B."/>
            <person name="Johnson J."/>
            <person name="Kuo A."/>
            <person name="Lim J.H.P."/>
            <person name="Lipzen A."/>
            <person name="Nolan M."/>
            <person name="Ohm R.A."/>
            <person name="Tamas L."/>
            <person name="Grigoriev I.V."/>
            <person name="Spatafora J.W."/>
            <person name="Nagy L.G."/>
            <person name="Kovacs G.M."/>
        </authorList>
    </citation>
    <scope>NUCLEOTIDE SEQUENCE [LARGE SCALE GENOMIC DNA]</scope>
    <source>
        <strain evidence="4 5">DSE2036</strain>
    </source>
</reference>
<dbReference type="GO" id="GO:0005737">
    <property type="term" value="C:cytoplasm"/>
    <property type="evidence" value="ECO:0007669"/>
    <property type="project" value="TreeGrafter"/>
</dbReference>
<dbReference type="FunFam" id="1.10.287.370:FF:000004">
    <property type="entry name" value="Probable prefoldin subunit 5"/>
    <property type="match status" value="1"/>
</dbReference>
<comment type="similarity">
    <text evidence="1">Belongs to the prefoldin subunit alpha family.</text>
</comment>
<evidence type="ECO:0000313" key="5">
    <source>
        <dbReference type="Proteomes" id="UP000244855"/>
    </source>
</evidence>
<name>A0A2V1EGQ9_9PLEO</name>
<keyword evidence="5" id="KW-1185">Reference proteome</keyword>
<dbReference type="SUPFAM" id="SSF46579">
    <property type="entry name" value="Prefoldin"/>
    <property type="match status" value="1"/>
</dbReference>
<proteinExistence type="inferred from homology"/>
<dbReference type="PANTHER" id="PTHR12674:SF2">
    <property type="entry name" value="PREFOLDIN SUBUNIT 5"/>
    <property type="match status" value="1"/>
</dbReference>
<dbReference type="GO" id="GO:1990114">
    <property type="term" value="P:RNA polymerase II core complex assembly"/>
    <property type="evidence" value="ECO:0007669"/>
    <property type="project" value="TreeGrafter"/>
</dbReference>
<dbReference type="EMBL" id="KZ805300">
    <property type="protein sequence ID" value="PVI08525.1"/>
    <property type="molecule type" value="Genomic_DNA"/>
</dbReference>
<dbReference type="NCBIfam" id="TIGR00293">
    <property type="entry name" value="prefoldin subunit alpha"/>
    <property type="match status" value="1"/>
</dbReference>
<evidence type="ECO:0000256" key="2">
    <source>
        <dbReference type="ARBA" id="ARBA00023186"/>
    </source>
</evidence>
<dbReference type="Gene3D" id="1.10.287.370">
    <property type="match status" value="1"/>
</dbReference>
<organism evidence="4 5">
    <name type="scientific">Periconia macrospinosa</name>
    <dbReference type="NCBI Taxonomy" id="97972"/>
    <lineage>
        <taxon>Eukaryota</taxon>
        <taxon>Fungi</taxon>
        <taxon>Dikarya</taxon>
        <taxon>Ascomycota</taxon>
        <taxon>Pezizomycotina</taxon>
        <taxon>Dothideomycetes</taxon>
        <taxon>Pleosporomycetidae</taxon>
        <taxon>Pleosporales</taxon>
        <taxon>Massarineae</taxon>
        <taxon>Periconiaceae</taxon>
        <taxon>Periconia</taxon>
    </lineage>
</organism>
<protein>
    <submittedName>
        <fullName evidence="4">C-myc binding protein</fullName>
    </submittedName>
</protein>
<feature type="coiled-coil region" evidence="3">
    <location>
        <begin position="20"/>
        <end position="47"/>
    </location>
</feature>
<dbReference type="GO" id="GO:0051082">
    <property type="term" value="F:unfolded protein binding"/>
    <property type="evidence" value="ECO:0007669"/>
    <property type="project" value="InterPro"/>
</dbReference>
<accession>A0A2V1EGQ9</accession>
<evidence type="ECO:0000313" key="4">
    <source>
        <dbReference type="EMBL" id="PVI08525.1"/>
    </source>
</evidence>
<dbReference type="CDD" id="cd23157">
    <property type="entry name" value="Prefoldin_5"/>
    <property type="match status" value="1"/>
</dbReference>
<keyword evidence="2" id="KW-0143">Chaperone</keyword>
<dbReference type="OrthoDB" id="10267474at2759"/>